<dbReference type="SUPFAM" id="SSF53474">
    <property type="entry name" value="alpha/beta-Hydrolases"/>
    <property type="match status" value="1"/>
</dbReference>
<dbReference type="GO" id="GO:0016787">
    <property type="term" value="F:hydrolase activity"/>
    <property type="evidence" value="ECO:0007669"/>
    <property type="project" value="UniProtKB-KW"/>
</dbReference>
<evidence type="ECO:0000313" key="2">
    <source>
        <dbReference type="EMBL" id="CDO87394.1"/>
    </source>
</evidence>
<dbReference type="Pfam" id="PF12697">
    <property type="entry name" value="Abhydrolase_6"/>
    <property type="match status" value="1"/>
</dbReference>
<dbReference type="InterPro" id="IPR000073">
    <property type="entry name" value="AB_hydrolase_1"/>
</dbReference>
<accession>A0A024JUY0</accession>
<dbReference type="PANTHER" id="PTHR43689">
    <property type="entry name" value="HYDROLASE"/>
    <property type="match status" value="1"/>
</dbReference>
<proteinExistence type="predicted"/>
<dbReference type="PANTHER" id="PTHR43689:SF8">
    <property type="entry name" value="ALPHA_BETA-HYDROLASES SUPERFAMILY PROTEIN"/>
    <property type="match status" value="1"/>
</dbReference>
<gene>
    <name evidence="2" type="ORF">BN973_01747</name>
</gene>
<organism evidence="2">
    <name type="scientific">Mycobacterium triplex</name>
    <dbReference type="NCBI Taxonomy" id="47839"/>
    <lineage>
        <taxon>Bacteria</taxon>
        <taxon>Bacillati</taxon>
        <taxon>Actinomycetota</taxon>
        <taxon>Actinomycetes</taxon>
        <taxon>Mycobacteriales</taxon>
        <taxon>Mycobacteriaceae</taxon>
        <taxon>Mycobacterium</taxon>
        <taxon>Mycobacterium simiae complex</taxon>
    </lineage>
</organism>
<dbReference type="InterPro" id="IPR029058">
    <property type="entry name" value="AB_hydrolase_fold"/>
</dbReference>
<protein>
    <submittedName>
        <fullName evidence="2">Hydrolase</fullName>
    </submittedName>
</protein>
<keyword evidence="2" id="KW-0378">Hydrolase</keyword>
<dbReference type="EMBL" id="HG964446">
    <property type="protein sequence ID" value="CDO87394.1"/>
    <property type="molecule type" value="Genomic_DNA"/>
</dbReference>
<dbReference type="OrthoDB" id="27092at2"/>
<reference evidence="2" key="2">
    <citation type="submission" date="2014-04" db="EMBL/GenBank/DDBJ databases">
        <authorList>
            <person name="Xu Y.W."/>
            <person name="Yang Q."/>
        </authorList>
    </citation>
    <scope>NUCLEOTIDE SEQUENCE</scope>
    <source>
        <strain evidence="2">DSM 44626</strain>
    </source>
</reference>
<dbReference type="Proteomes" id="UP000028880">
    <property type="component" value="Unassembled WGS sequence"/>
</dbReference>
<sequence length="261" mass="27901">MANDQPPVVLLHPFLLSGDVWQDVSALLSSRHQVFTPSLLGHSGGPQVRRRPATIWDVIDAAQAYLDENGLRHPHLAGNSLGGFVAIELARRGRASTVTAFSPAGFWSTGHGPAHAQAAGKIRKIDVGCRLTVLAGPVGHLMFKPAIGRRFALRFFNSACHGDRVTADKLVELNRTVAACSVSKEVLSTDAEQVAPLDPLPCPITLAWSEKDSIFPVSTFGKVARKRLPGAAFEILPDVGHVPMFDDPELVARTILTATGG</sequence>
<reference evidence="2" key="1">
    <citation type="journal article" date="2014" name="Genome Announc.">
        <title>Draft Genome Sequence of Mycobacterium triplex DSM 44626.</title>
        <authorList>
            <person name="Sassi M."/>
            <person name="Croce O."/>
            <person name="Robert C."/>
            <person name="Raoult D."/>
            <person name="Drancourt M."/>
        </authorList>
    </citation>
    <scope>NUCLEOTIDE SEQUENCE [LARGE SCALE GENOMIC DNA]</scope>
    <source>
        <strain evidence="2">DSM 44626</strain>
    </source>
</reference>
<dbReference type="RefSeq" id="WP_036467305.1">
    <property type="nucleotide sequence ID" value="NZ_HG964446.1"/>
</dbReference>
<feature type="domain" description="AB hydrolase-1" evidence="1">
    <location>
        <begin position="8"/>
        <end position="253"/>
    </location>
</feature>
<name>A0A024JUY0_9MYCO</name>
<dbReference type="Gene3D" id="3.40.50.1820">
    <property type="entry name" value="alpha/beta hydrolase"/>
    <property type="match status" value="1"/>
</dbReference>
<dbReference type="AlphaFoldDB" id="A0A024JUY0"/>
<dbReference type="HOGENOM" id="CLU_020336_13_7_11"/>
<evidence type="ECO:0000259" key="1">
    <source>
        <dbReference type="Pfam" id="PF12697"/>
    </source>
</evidence>
<dbReference type="eggNOG" id="COG2021">
    <property type="taxonomic scope" value="Bacteria"/>
</dbReference>
<dbReference type="STRING" id="47839.BN973_01747"/>